<gene>
    <name evidence="13" type="ORF">EJ04DRAFT_535870</name>
</gene>
<evidence type="ECO:0000256" key="1">
    <source>
        <dbReference type="ARBA" id="ARBA00004123"/>
    </source>
</evidence>
<comment type="subcellular location">
    <subcellularLocation>
        <location evidence="1 10">Nucleus</location>
    </subcellularLocation>
</comment>
<keyword evidence="6 10" id="KW-0010">Activator</keyword>
<dbReference type="GO" id="GO:0016592">
    <property type="term" value="C:mediator complex"/>
    <property type="evidence" value="ECO:0007669"/>
    <property type="project" value="UniProtKB-UniRule"/>
</dbReference>
<evidence type="ECO:0000256" key="2">
    <source>
        <dbReference type="ARBA" id="ARBA00005770"/>
    </source>
</evidence>
<evidence type="ECO:0000256" key="7">
    <source>
        <dbReference type="ARBA" id="ARBA00023163"/>
    </source>
</evidence>
<dbReference type="SUPFAM" id="SSF140718">
    <property type="entry name" value="Mediator hinge subcomplex-like"/>
    <property type="match status" value="1"/>
</dbReference>
<evidence type="ECO:0000256" key="6">
    <source>
        <dbReference type="ARBA" id="ARBA00023159"/>
    </source>
</evidence>
<name>A0A9P4UZQ9_9PLEO</name>
<evidence type="ECO:0000313" key="13">
    <source>
        <dbReference type="EMBL" id="KAF2732719.1"/>
    </source>
</evidence>
<reference evidence="13" key="1">
    <citation type="journal article" date="2020" name="Stud. Mycol.">
        <title>101 Dothideomycetes genomes: a test case for predicting lifestyles and emergence of pathogens.</title>
        <authorList>
            <person name="Haridas S."/>
            <person name="Albert R."/>
            <person name="Binder M."/>
            <person name="Bloem J."/>
            <person name="Labutti K."/>
            <person name="Salamov A."/>
            <person name="Andreopoulos B."/>
            <person name="Baker S."/>
            <person name="Barry K."/>
            <person name="Bills G."/>
            <person name="Bluhm B."/>
            <person name="Cannon C."/>
            <person name="Castanera R."/>
            <person name="Culley D."/>
            <person name="Daum C."/>
            <person name="Ezra D."/>
            <person name="Gonzalez J."/>
            <person name="Henrissat B."/>
            <person name="Kuo A."/>
            <person name="Liang C."/>
            <person name="Lipzen A."/>
            <person name="Lutzoni F."/>
            <person name="Magnuson J."/>
            <person name="Mondo S."/>
            <person name="Nolan M."/>
            <person name="Ohm R."/>
            <person name="Pangilinan J."/>
            <person name="Park H.-J."/>
            <person name="Ramirez L."/>
            <person name="Alfaro M."/>
            <person name="Sun H."/>
            <person name="Tritt A."/>
            <person name="Yoshinaga Y."/>
            <person name="Zwiers L.-H."/>
            <person name="Turgeon B."/>
            <person name="Goodwin S."/>
            <person name="Spatafora J."/>
            <person name="Crous P."/>
            <person name="Grigoriev I."/>
        </authorList>
    </citation>
    <scope>NUCLEOTIDE SEQUENCE</scope>
    <source>
        <strain evidence="13">CBS 125425</strain>
    </source>
</reference>
<comment type="similarity">
    <text evidence="2 10">Belongs to the Mediator complex subunit 21 family.</text>
</comment>
<dbReference type="AlphaFoldDB" id="A0A9P4UZQ9"/>
<keyword evidence="11" id="KW-0175">Coiled coil</keyword>
<comment type="subunit">
    <text evidence="3 10">Component of the Mediator complex.</text>
</comment>
<dbReference type="Pfam" id="PF11221">
    <property type="entry name" value="Med21"/>
    <property type="match status" value="1"/>
</dbReference>
<keyword evidence="7 10" id="KW-0804">Transcription</keyword>
<dbReference type="OrthoDB" id="526653at2759"/>
<comment type="function">
    <text evidence="9 10">Component of the Mediator complex, a coactivator involved in the regulated transcription of nearly all RNA polymerase II-dependent genes. Mediator functions as a bridge to convey information from gene-specific regulatory proteins to the basal RNA polymerase II transcription machinery. Mediator is recruited to promoters by direct interactions with regulatory proteins and serves as a scaffold for the assembly of a functional preinitiation complex with RNA polymerase II and the general transcription factors.</text>
</comment>
<keyword evidence="8 10" id="KW-0539">Nucleus</keyword>
<evidence type="ECO:0000256" key="10">
    <source>
        <dbReference type="RuleBase" id="RU366036"/>
    </source>
</evidence>
<evidence type="ECO:0000256" key="3">
    <source>
        <dbReference type="ARBA" id="ARBA00011837"/>
    </source>
</evidence>
<dbReference type="PANTHER" id="PTHR13381">
    <property type="entry name" value="RNA POLYMERASE II HOLOENZYME COMPONENT SRB7"/>
    <property type="match status" value="1"/>
</dbReference>
<dbReference type="PANTHER" id="PTHR13381:SF0">
    <property type="entry name" value="MEDIATOR OF RNA POLYMERASE II TRANSCRIPTION SUBUNIT 21"/>
    <property type="match status" value="1"/>
</dbReference>
<evidence type="ECO:0000256" key="5">
    <source>
        <dbReference type="ARBA" id="ARBA00023015"/>
    </source>
</evidence>
<dbReference type="Gene3D" id="6.10.280.10">
    <property type="entry name" value="Mediator complex, subunit Med21"/>
    <property type="match status" value="1"/>
</dbReference>
<evidence type="ECO:0000256" key="8">
    <source>
        <dbReference type="ARBA" id="ARBA00023242"/>
    </source>
</evidence>
<accession>A0A9P4UZQ9</accession>
<dbReference type="GO" id="GO:0006357">
    <property type="term" value="P:regulation of transcription by RNA polymerase II"/>
    <property type="evidence" value="ECO:0007669"/>
    <property type="project" value="TreeGrafter"/>
</dbReference>
<dbReference type="InterPro" id="IPR021384">
    <property type="entry name" value="Mediator_Med21"/>
</dbReference>
<evidence type="ECO:0000256" key="9">
    <source>
        <dbReference type="ARBA" id="ARBA00025687"/>
    </source>
</evidence>
<evidence type="ECO:0000256" key="4">
    <source>
        <dbReference type="ARBA" id="ARBA00019691"/>
    </source>
</evidence>
<dbReference type="EMBL" id="ML996172">
    <property type="protein sequence ID" value="KAF2732719.1"/>
    <property type="molecule type" value="Genomic_DNA"/>
</dbReference>
<sequence length="150" mass="16227">MGDILTQIQDELDQMHAALAQIAIHAPPSPIPSQPTFSTDPATQSTQPTQSASTQPTQPSSASAQDAAIEKFRADIAELSRDMVTKEQQLEYLIERLPGIGTSERQQVERMRELEGELEGLEGERQRAVEEKASMARKIEGLVGGVGGMG</sequence>
<evidence type="ECO:0000313" key="14">
    <source>
        <dbReference type="Proteomes" id="UP000799444"/>
    </source>
</evidence>
<evidence type="ECO:0000256" key="11">
    <source>
        <dbReference type="SAM" id="Coils"/>
    </source>
</evidence>
<dbReference type="GO" id="GO:0003712">
    <property type="term" value="F:transcription coregulator activity"/>
    <property type="evidence" value="ECO:0007669"/>
    <property type="project" value="TreeGrafter"/>
</dbReference>
<dbReference type="InterPro" id="IPR037212">
    <property type="entry name" value="Med7/Med21-like"/>
</dbReference>
<dbReference type="Proteomes" id="UP000799444">
    <property type="component" value="Unassembled WGS sequence"/>
</dbReference>
<keyword evidence="14" id="KW-1185">Reference proteome</keyword>
<feature type="region of interest" description="Disordered" evidence="12">
    <location>
        <begin position="23"/>
        <end position="67"/>
    </location>
</feature>
<comment type="caution">
    <text evidence="13">The sequence shown here is derived from an EMBL/GenBank/DDBJ whole genome shotgun (WGS) entry which is preliminary data.</text>
</comment>
<keyword evidence="5 10" id="KW-0805">Transcription regulation</keyword>
<feature type="coiled-coil region" evidence="11">
    <location>
        <begin position="69"/>
        <end position="138"/>
    </location>
</feature>
<feature type="compositionally biased region" description="Low complexity" evidence="12">
    <location>
        <begin position="34"/>
        <end position="67"/>
    </location>
</feature>
<proteinExistence type="inferred from homology"/>
<protein>
    <recommendedName>
        <fullName evidence="4 10">Mediator of RNA polymerase II transcription subunit 21</fullName>
    </recommendedName>
</protein>
<organism evidence="13 14">
    <name type="scientific">Polyplosphaeria fusca</name>
    <dbReference type="NCBI Taxonomy" id="682080"/>
    <lineage>
        <taxon>Eukaryota</taxon>
        <taxon>Fungi</taxon>
        <taxon>Dikarya</taxon>
        <taxon>Ascomycota</taxon>
        <taxon>Pezizomycotina</taxon>
        <taxon>Dothideomycetes</taxon>
        <taxon>Pleosporomycetidae</taxon>
        <taxon>Pleosporales</taxon>
        <taxon>Tetraplosphaeriaceae</taxon>
        <taxon>Polyplosphaeria</taxon>
    </lineage>
</organism>
<evidence type="ECO:0000256" key="12">
    <source>
        <dbReference type="SAM" id="MobiDB-lite"/>
    </source>
</evidence>